<protein>
    <submittedName>
        <fullName evidence="2">Uncharacterized protein</fullName>
    </submittedName>
</protein>
<gene>
    <name evidence="2" type="ORF">FW778_13315</name>
</gene>
<evidence type="ECO:0000256" key="1">
    <source>
        <dbReference type="SAM" id="Phobius"/>
    </source>
</evidence>
<comment type="caution">
    <text evidence="2">The sequence shown here is derived from an EMBL/GenBank/DDBJ whole genome shotgun (WGS) entry which is preliminary data.</text>
</comment>
<feature type="transmembrane region" description="Helical" evidence="1">
    <location>
        <begin position="149"/>
        <end position="169"/>
    </location>
</feature>
<keyword evidence="1" id="KW-1133">Transmembrane helix</keyword>
<sequence length="214" mass="23150">MEDLKTEAMTLPASNGGPITTAVKDKPIAHIKKQRHRHNHLVIAMLGTGAVIVWLVLFSLGMLINSGPYRTALTTHFNLTDFLMTILTYTPTNIALLCLVSAFSGGCTSLLVISRAERALGLDKQDNTPKTSSHLYMSETPFSSMMRGIVVFFAFLAGVFVTSSNAFTAPTAQTYLQAAGVVSMLAFVVGYDPTVFWNLISIAEKIKGKNEGSD</sequence>
<keyword evidence="1" id="KW-0812">Transmembrane</keyword>
<keyword evidence="1" id="KW-0472">Membrane</keyword>
<dbReference type="RefSeq" id="WP_150415253.1">
    <property type="nucleotide sequence ID" value="NZ_VYQF01000003.1"/>
</dbReference>
<feature type="transmembrane region" description="Helical" evidence="1">
    <location>
        <begin position="41"/>
        <end position="64"/>
    </location>
</feature>
<evidence type="ECO:0000313" key="2">
    <source>
        <dbReference type="EMBL" id="KAA9038533.1"/>
    </source>
</evidence>
<accession>A0A5J5IF61</accession>
<evidence type="ECO:0000313" key="3">
    <source>
        <dbReference type="Proteomes" id="UP000326903"/>
    </source>
</evidence>
<feature type="transmembrane region" description="Helical" evidence="1">
    <location>
        <begin position="94"/>
        <end position="114"/>
    </location>
</feature>
<organism evidence="2 3">
    <name type="scientific">Ginsengibacter hankyongi</name>
    <dbReference type="NCBI Taxonomy" id="2607284"/>
    <lineage>
        <taxon>Bacteria</taxon>
        <taxon>Pseudomonadati</taxon>
        <taxon>Bacteroidota</taxon>
        <taxon>Chitinophagia</taxon>
        <taxon>Chitinophagales</taxon>
        <taxon>Chitinophagaceae</taxon>
        <taxon>Ginsengibacter</taxon>
    </lineage>
</organism>
<dbReference type="EMBL" id="VYQF01000003">
    <property type="protein sequence ID" value="KAA9038533.1"/>
    <property type="molecule type" value="Genomic_DNA"/>
</dbReference>
<keyword evidence="3" id="KW-1185">Reference proteome</keyword>
<dbReference type="Proteomes" id="UP000326903">
    <property type="component" value="Unassembled WGS sequence"/>
</dbReference>
<dbReference type="AlphaFoldDB" id="A0A5J5IF61"/>
<name>A0A5J5IF61_9BACT</name>
<reference evidence="2 3" key="1">
    <citation type="submission" date="2019-09" db="EMBL/GenBank/DDBJ databases">
        <title>Draft genome sequence of Ginsengibacter sp. BR5-29.</title>
        <authorList>
            <person name="Im W.-T."/>
        </authorList>
    </citation>
    <scope>NUCLEOTIDE SEQUENCE [LARGE SCALE GENOMIC DNA]</scope>
    <source>
        <strain evidence="2 3">BR5-29</strain>
    </source>
</reference>
<proteinExistence type="predicted"/>
<feature type="transmembrane region" description="Helical" evidence="1">
    <location>
        <begin position="175"/>
        <end position="200"/>
    </location>
</feature>